<dbReference type="RefSeq" id="XP_026623441.1">
    <property type="nucleotide sequence ID" value="XM_026767296.1"/>
</dbReference>
<accession>A0A3F3PU19</accession>
<evidence type="ECO:0000313" key="1">
    <source>
        <dbReference type="EMBL" id="RDH30419.1"/>
    </source>
</evidence>
<sequence length="79" mass="8641">MVCNRSARSGCCCERLATFTASSCSFLTVLPMFLISWFASFSSSCLASSVCRCSTFRAFKTSRSETPSICRTFSLMTSS</sequence>
<gene>
    <name evidence="1" type="ORF">BDQ94DRAFT_149011</name>
</gene>
<organism evidence="1 2">
    <name type="scientific">Aspergillus welwitschiae</name>
    <dbReference type="NCBI Taxonomy" id="1341132"/>
    <lineage>
        <taxon>Eukaryota</taxon>
        <taxon>Fungi</taxon>
        <taxon>Dikarya</taxon>
        <taxon>Ascomycota</taxon>
        <taxon>Pezizomycotina</taxon>
        <taxon>Eurotiomycetes</taxon>
        <taxon>Eurotiomycetidae</taxon>
        <taxon>Eurotiales</taxon>
        <taxon>Aspergillaceae</taxon>
        <taxon>Aspergillus</taxon>
        <taxon>Aspergillus subgen. Circumdati</taxon>
    </lineage>
</organism>
<dbReference type="Proteomes" id="UP000253729">
    <property type="component" value="Unassembled WGS sequence"/>
</dbReference>
<dbReference type="EMBL" id="KZ852061">
    <property type="protein sequence ID" value="RDH30419.1"/>
    <property type="molecule type" value="Genomic_DNA"/>
</dbReference>
<proteinExistence type="predicted"/>
<evidence type="ECO:0000313" key="2">
    <source>
        <dbReference type="Proteomes" id="UP000253729"/>
    </source>
</evidence>
<reference evidence="1 2" key="1">
    <citation type="submission" date="2018-07" db="EMBL/GenBank/DDBJ databases">
        <title>The genomes of Aspergillus section Nigri reveals drivers in fungal speciation.</title>
        <authorList>
            <consortium name="DOE Joint Genome Institute"/>
            <person name="Vesth T.C."/>
            <person name="Nybo J."/>
            <person name="Theobald S."/>
            <person name="Brandl J."/>
            <person name="Frisvad J.C."/>
            <person name="Nielsen K.F."/>
            <person name="Lyhne E.K."/>
            <person name="Kogle M.E."/>
            <person name="Kuo A."/>
            <person name="Riley R."/>
            <person name="Clum A."/>
            <person name="Nolan M."/>
            <person name="Lipzen A."/>
            <person name="Salamov A."/>
            <person name="Henrissat B."/>
            <person name="Wiebenga A."/>
            <person name="De vries R.P."/>
            <person name="Grigoriev I.V."/>
            <person name="Mortensen U.H."/>
            <person name="Andersen M.R."/>
            <person name="Baker S.E."/>
        </authorList>
    </citation>
    <scope>NUCLEOTIDE SEQUENCE [LARGE SCALE GENOMIC DNA]</scope>
    <source>
        <strain evidence="1 2">CBS 139.54b</strain>
    </source>
</reference>
<name>A0A3F3PU19_9EURO</name>
<keyword evidence="2" id="KW-1185">Reference proteome</keyword>
<protein>
    <submittedName>
        <fullName evidence="1">Uncharacterized protein</fullName>
    </submittedName>
</protein>
<dbReference type="GeneID" id="38135652"/>
<dbReference type="AlphaFoldDB" id="A0A3F3PU19"/>